<evidence type="ECO:0000259" key="12">
    <source>
        <dbReference type="Pfam" id="PF17900"/>
    </source>
</evidence>
<dbReference type="SUPFAM" id="SSF55486">
    <property type="entry name" value="Metalloproteases ('zincins'), catalytic domain"/>
    <property type="match status" value="1"/>
</dbReference>
<dbReference type="InterPro" id="IPR024601">
    <property type="entry name" value="Peptidase_M1_pepN_C"/>
</dbReference>
<dbReference type="InterPro" id="IPR001930">
    <property type="entry name" value="Peptidase_M1"/>
</dbReference>
<evidence type="ECO:0000256" key="7">
    <source>
        <dbReference type="ARBA" id="ARBA00022833"/>
    </source>
</evidence>
<dbReference type="Gene3D" id="1.25.50.10">
    <property type="entry name" value="Peptidase M1, alanyl aminopeptidase, C-terminal domain"/>
    <property type="match status" value="1"/>
</dbReference>
<dbReference type="CDD" id="cd09600">
    <property type="entry name" value="M1_APN"/>
    <property type="match status" value="1"/>
</dbReference>
<accession>A0ABQ8H8J5</accession>
<reference evidence="13 14" key="1">
    <citation type="submission" date="2021-02" db="EMBL/GenBank/DDBJ databases">
        <title>Plant Genome Project.</title>
        <authorList>
            <person name="Zhang R.-G."/>
        </authorList>
    </citation>
    <scope>NUCLEOTIDE SEQUENCE [LARGE SCALE GENOMIC DNA]</scope>
    <source>
        <tissue evidence="13">Leaves</tissue>
    </source>
</reference>
<dbReference type="PRINTS" id="PR00756">
    <property type="entry name" value="ALADIPTASE"/>
</dbReference>
<comment type="caution">
    <text evidence="13">The sequence shown here is derived from an EMBL/GenBank/DDBJ whole genome shotgun (WGS) entry which is preliminary data.</text>
</comment>
<keyword evidence="14" id="KW-1185">Reference proteome</keyword>
<keyword evidence="8" id="KW-0482">Metalloprotease</keyword>
<evidence type="ECO:0000256" key="3">
    <source>
        <dbReference type="ARBA" id="ARBA00022438"/>
    </source>
</evidence>
<feature type="domain" description="Peptidase M1 membrane alanine aminopeptidase" evidence="9">
    <location>
        <begin position="300"/>
        <end position="501"/>
    </location>
</feature>
<keyword evidence="7" id="KW-0862">Zinc</keyword>
<evidence type="ECO:0000256" key="4">
    <source>
        <dbReference type="ARBA" id="ARBA00022670"/>
    </source>
</evidence>
<keyword evidence="3" id="KW-0031">Aminopeptidase</keyword>
<keyword evidence="6" id="KW-0378">Hydrolase</keyword>
<dbReference type="SUPFAM" id="SSF63737">
    <property type="entry name" value="Leukotriene A4 hydrolase N-terminal domain"/>
    <property type="match status" value="1"/>
</dbReference>
<dbReference type="Gene3D" id="2.60.40.1840">
    <property type="match status" value="1"/>
</dbReference>
<dbReference type="PANTHER" id="PTHR46322:SF1">
    <property type="entry name" value="PUROMYCIN-SENSITIVE AMINOPEPTIDASE"/>
    <property type="match status" value="1"/>
</dbReference>
<dbReference type="Pfam" id="PF17900">
    <property type="entry name" value="Peptidase_M1_N"/>
    <property type="match status" value="1"/>
</dbReference>
<dbReference type="InterPro" id="IPR045357">
    <property type="entry name" value="Aminopeptidase_N-like_N"/>
</dbReference>
<dbReference type="InterPro" id="IPR037144">
    <property type="entry name" value="Peptidase_M1_pepN_C_sf"/>
</dbReference>
<keyword evidence="4" id="KW-0645">Protease</keyword>
<evidence type="ECO:0000256" key="1">
    <source>
        <dbReference type="ARBA" id="ARBA00001947"/>
    </source>
</evidence>
<dbReference type="Pfam" id="PF01433">
    <property type="entry name" value="Peptidase_M1"/>
    <property type="match status" value="1"/>
</dbReference>
<dbReference type="InterPro" id="IPR012779">
    <property type="entry name" value="Peptidase_M1_pepN"/>
</dbReference>
<dbReference type="EMBL" id="JAFEMO010000013">
    <property type="protein sequence ID" value="KAH7550250.1"/>
    <property type="molecule type" value="Genomic_DNA"/>
</dbReference>
<dbReference type="InterPro" id="IPR038438">
    <property type="entry name" value="PepN_Ig-like_sf"/>
</dbReference>
<dbReference type="InterPro" id="IPR014782">
    <property type="entry name" value="Peptidase_M1_dom"/>
</dbReference>
<evidence type="ECO:0008006" key="15">
    <source>
        <dbReference type="Google" id="ProtNLM"/>
    </source>
</evidence>
<dbReference type="InterPro" id="IPR035414">
    <property type="entry name" value="Peptidase_M1_pepN_Ig-like"/>
</dbReference>
<name>A0ABQ8H8J5_9ROSI</name>
<evidence type="ECO:0000259" key="11">
    <source>
        <dbReference type="Pfam" id="PF17432"/>
    </source>
</evidence>
<dbReference type="NCBIfam" id="TIGR02414">
    <property type="entry name" value="pepN_proteo"/>
    <property type="match status" value="1"/>
</dbReference>
<evidence type="ECO:0000259" key="10">
    <source>
        <dbReference type="Pfam" id="PF11940"/>
    </source>
</evidence>
<evidence type="ECO:0000256" key="2">
    <source>
        <dbReference type="ARBA" id="ARBA00010136"/>
    </source>
</evidence>
<evidence type="ECO:0000259" key="9">
    <source>
        <dbReference type="Pfam" id="PF01433"/>
    </source>
</evidence>
<dbReference type="InterPro" id="IPR042097">
    <property type="entry name" value="Aminopeptidase_N-like_N_sf"/>
</dbReference>
<dbReference type="Proteomes" id="UP000827721">
    <property type="component" value="Unassembled WGS sequence"/>
</dbReference>
<feature type="domain" description="Aminopeptidase N-like N-terminal" evidence="12">
    <location>
        <begin position="93"/>
        <end position="259"/>
    </location>
</feature>
<feature type="domain" description="Peptidase M1 alanyl aminopeptidase C-terminal" evidence="11">
    <location>
        <begin position="627"/>
        <end position="948"/>
    </location>
</feature>
<feature type="domain" description="Peptidase M1 alanyl aminopeptidase Ig-like fold" evidence="10">
    <location>
        <begin position="509"/>
        <end position="622"/>
    </location>
</feature>
<dbReference type="Pfam" id="PF11940">
    <property type="entry name" value="DUF3458"/>
    <property type="match status" value="1"/>
</dbReference>
<dbReference type="InterPro" id="IPR027268">
    <property type="entry name" value="Peptidase_M4/M1_CTD_sf"/>
</dbReference>
<organism evidence="13 14">
    <name type="scientific">Xanthoceras sorbifolium</name>
    <dbReference type="NCBI Taxonomy" id="99658"/>
    <lineage>
        <taxon>Eukaryota</taxon>
        <taxon>Viridiplantae</taxon>
        <taxon>Streptophyta</taxon>
        <taxon>Embryophyta</taxon>
        <taxon>Tracheophyta</taxon>
        <taxon>Spermatophyta</taxon>
        <taxon>Magnoliopsida</taxon>
        <taxon>eudicotyledons</taxon>
        <taxon>Gunneridae</taxon>
        <taxon>Pentapetalae</taxon>
        <taxon>rosids</taxon>
        <taxon>malvids</taxon>
        <taxon>Sapindales</taxon>
        <taxon>Sapindaceae</taxon>
        <taxon>Xanthoceroideae</taxon>
        <taxon>Xanthoceras</taxon>
    </lineage>
</organism>
<evidence type="ECO:0000313" key="13">
    <source>
        <dbReference type="EMBL" id="KAH7550250.1"/>
    </source>
</evidence>
<protein>
    <recommendedName>
        <fullName evidence="15">Puromycin-sensitive aminopeptidase</fullName>
    </recommendedName>
</protein>
<evidence type="ECO:0000313" key="14">
    <source>
        <dbReference type="Proteomes" id="UP000827721"/>
    </source>
</evidence>
<keyword evidence="5" id="KW-0479">Metal-binding</keyword>
<sequence>MLKRQATSRVSCVRNSVKSISQNRSLRSLEARQINNWFSYPPLHRNKHTSRRLICSVATENLPKQVEESKMDAPKEIFLKDYKMPDYYFDTVDLKFSLGEEKTIVSSKITVVPRVEGSSSPLVLNGHDLKLVSIKVNSEELKEEDYKIDMRHLTLPSLPSGTFTLEIVTEIYPQNNTSLEGLYKSSGNFCTQCEAEGFRKITFYQDRPDIMARYTCYIEADKSLYPVLLSNGNLINHGDLEGGKHYALWEDPFKKPCYLFALVAGQLESRDDTFITRSGRQVALRIWTPAQDLPKTAHAMYSLKAAMKWDEDVFGLEYDLDLFNIVAVPDFNMGAMENKSLNIFNSKLVLASPETATDADYAAILGVIGHEYFHNWTGNRVTCRDWFQLSLKEGLTVFRDQEFSSDMGSRTVKRIADVSKLRNYQFPQDAGPMAHPVRPHSYIKVYEKGAEVVRMYKTLLGSQGFRKGMDLYFKRHDGQAVTCEDFFAAMRDANDADFANFLLWYSQAGTPSVKVTSSYNAEAHTYSLKFSQEVPPTPGQPMKEAMFIPVALGLLDSNGKDMALSSVYHDGKLQSLVSNDQPVYSTVLRVTKKEEEFVFSDILERPIPSLLRGYSAPIRLKSDLSESDLFFLLAHDSDEFNRWEAGQVLARNLMLSLVADFQQNKSLVLNPTFVHGLRSILCDSSLEKEFIAKAITLPGEGEIMDMMEVADPDAVHAVRSFIRKQLASELKAEFLSTVEKNRSSEEYVYNHSNMARRALKNVALAYVASLEHPESTELALQEYKTATNMTDQFAALAAIAQNPGKTRDDVLDDFYSKWQHDFLVVNKWFTLQAMSNVPGNVENVKKLLNHPAFDLRNPNKVYSLIGGFCGSPVNFHAKDGSGYKFLGEIVVQLDKLNPQVASRMVSAFSRWRRYDETRQNLAKAQLEMIMSTNGLSENVFEIASKSLAS</sequence>
<evidence type="ECO:0000256" key="5">
    <source>
        <dbReference type="ARBA" id="ARBA00022723"/>
    </source>
</evidence>
<dbReference type="Gene3D" id="3.30.2010.30">
    <property type="match status" value="1"/>
</dbReference>
<comment type="similarity">
    <text evidence="2">Belongs to the peptidase M1 family.</text>
</comment>
<dbReference type="Gene3D" id="1.10.390.10">
    <property type="entry name" value="Neutral Protease Domain 2"/>
    <property type="match status" value="1"/>
</dbReference>
<dbReference type="Pfam" id="PF17432">
    <property type="entry name" value="DUF3458_C"/>
    <property type="match status" value="1"/>
</dbReference>
<evidence type="ECO:0000256" key="8">
    <source>
        <dbReference type="ARBA" id="ARBA00023049"/>
    </source>
</evidence>
<proteinExistence type="inferred from homology"/>
<dbReference type="Gene3D" id="2.60.40.1730">
    <property type="entry name" value="tricorn interacting facor f3 domain"/>
    <property type="match status" value="1"/>
</dbReference>
<dbReference type="PANTHER" id="PTHR46322">
    <property type="entry name" value="PUROMYCIN-SENSITIVE AMINOPEPTIDASE"/>
    <property type="match status" value="1"/>
</dbReference>
<comment type="cofactor">
    <cofactor evidence="1">
        <name>Zn(2+)</name>
        <dbReference type="ChEBI" id="CHEBI:29105"/>
    </cofactor>
</comment>
<evidence type="ECO:0000256" key="6">
    <source>
        <dbReference type="ARBA" id="ARBA00022801"/>
    </source>
</evidence>
<gene>
    <name evidence="13" type="ORF">JRO89_XS13G0160500</name>
</gene>